<evidence type="ECO:0000256" key="5">
    <source>
        <dbReference type="ARBA" id="ARBA00022679"/>
    </source>
</evidence>
<dbReference type="FunFam" id="3.30.1360.60:FF:000001">
    <property type="entry name" value="PTS system glucose-specific IIBC component PtsG"/>
    <property type="match status" value="1"/>
</dbReference>
<dbReference type="Gene3D" id="2.70.70.10">
    <property type="entry name" value="Glucose Permease (Domain IIA)"/>
    <property type="match status" value="1"/>
</dbReference>
<dbReference type="Pfam" id="PF00367">
    <property type="entry name" value="PTS_EIIB"/>
    <property type="match status" value="1"/>
</dbReference>
<reference evidence="17" key="1">
    <citation type="submission" date="2016-10" db="EMBL/GenBank/DDBJ databases">
        <authorList>
            <person name="Varghese N."/>
            <person name="Submissions S."/>
        </authorList>
    </citation>
    <scope>NUCLEOTIDE SEQUENCE [LARGE SCALE GENOMIC DNA]</scope>
    <source>
        <strain evidence="17">M83</strain>
    </source>
</reference>
<evidence type="ECO:0000313" key="16">
    <source>
        <dbReference type="EMBL" id="SDM57819.1"/>
    </source>
</evidence>
<dbReference type="PANTHER" id="PTHR30175">
    <property type="entry name" value="PHOSPHOTRANSFERASE SYSTEM TRANSPORT PROTEIN"/>
    <property type="match status" value="1"/>
</dbReference>
<dbReference type="SUPFAM" id="SSF51261">
    <property type="entry name" value="Duplicated hybrid motif"/>
    <property type="match status" value="1"/>
</dbReference>
<dbReference type="InterPro" id="IPR018113">
    <property type="entry name" value="PTrfase_EIIB_Cys"/>
</dbReference>
<dbReference type="PROSITE" id="PS01035">
    <property type="entry name" value="PTS_EIIB_TYPE_1_CYS"/>
    <property type="match status" value="1"/>
</dbReference>
<keyword evidence="4" id="KW-0762">Sugar transport</keyword>
<evidence type="ECO:0000256" key="3">
    <source>
        <dbReference type="ARBA" id="ARBA00022475"/>
    </source>
</evidence>
<dbReference type="AlphaFoldDB" id="A0A1G9UD23"/>
<name>A0A1G9UD23_9FIRM</name>
<dbReference type="NCBIfam" id="TIGR01995">
    <property type="entry name" value="PTS-II-ABC-beta"/>
    <property type="match status" value="1"/>
</dbReference>
<feature type="transmembrane region" description="Helical" evidence="12">
    <location>
        <begin position="186"/>
        <end position="205"/>
    </location>
</feature>
<evidence type="ECO:0000259" key="14">
    <source>
        <dbReference type="PROSITE" id="PS51098"/>
    </source>
</evidence>
<dbReference type="InterPro" id="IPR001996">
    <property type="entry name" value="PTS_IIB_1"/>
</dbReference>
<dbReference type="InterPro" id="IPR036878">
    <property type="entry name" value="Glu_permease_IIB"/>
</dbReference>
<dbReference type="RefSeq" id="WP_074520940.1">
    <property type="nucleotide sequence ID" value="NZ_FNHZ01000001.1"/>
</dbReference>
<evidence type="ECO:0000256" key="2">
    <source>
        <dbReference type="ARBA" id="ARBA00022448"/>
    </source>
</evidence>
<feature type="transmembrane region" description="Helical" evidence="12">
    <location>
        <begin position="395"/>
        <end position="416"/>
    </location>
</feature>
<dbReference type="CDD" id="cd00212">
    <property type="entry name" value="PTS_IIB_glc"/>
    <property type="match status" value="1"/>
</dbReference>
<dbReference type="PANTHER" id="PTHR30175:SF1">
    <property type="entry name" value="PTS SYSTEM ARBUTIN-, CELLOBIOSE-, AND SALICIN-SPECIFIC EIIBC COMPONENT-RELATED"/>
    <property type="match status" value="1"/>
</dbReference>
<dbReference type="OrthoDB" id="92465at2"/>
<keyword evidence="5" id="KW-0808">Transferase</keyword>
<dbReference type="GO" id="GO:0008982">
    <property type="term" value="F:protein-N(PI)-phosphohistidine-sugar phosphotransferase activity"/>
    <property type="evidence" value="ECO:0007669"/>
    <property type="project" value="InterPro"/>
</dbReference>
<evidence type="ECO:0000256" key="11">
    <source>
        <dbReference type="PROSITE-ProRule" id="PRU00421"/>
    </source>
</evidence>
<dbReference type="GO" id="GO:0090589">
    <property type="term" value="F:protein-phosphocysteine-trehalose phosphotransferase system transporter activity"/>
    <property type="evidence" value="ECO:0007669"/>
    <property type="project" value="TreeGrafter"/>
</dbReference>
<evidence type="ECO:0000313" key="17">
    <source>
        <dbReference type="Proteomes" id="UP000187651"/>
    </source>
</evidence>
<dbReference type="FunFam" id="2.70.70.10:FF:000001">
    <property type="entry name" value="PTS system glucose-specific IIA component"/>
    <property type="match status" value="1"/>
</dbReference>
<keyword evidence="10 12" id="KW-0472">Membrane</keyword>
<evidence type="ECO:0000256" key="10">
    <source>
        <dbReference type="ARBA" id="ARBA00023136"/>
    </source>
</evidence>
<keyword evidence="6" id="KW-0598">Phosphotransferase system</keyword>
<evidence type="ECO:0000259" key="13">
    <source>
        <dbReference type="PROSITE" id="PS51093"/>
    </source>
</evidence>
<feature type="transmembrane region" description="Helical" evidence="12">
    <location>
        <begin position="225"/>
        <end position="242"/>
    </location>
</feature>
<dbReference type="InterPro" id="IPR011055">
    <property type="entry name" value="Dup_hybrid_motif"/>
</dbReference>
<dbReference type="PROSITE" id="PS51093">
    <property type="entry name" value="PTS_EIIA_TYPE_1"/>
    <property type="match status" value="1"/>
</dbReference>
<dbReference type="InterPro" id="IPR050558">
    <property type="entry name" value="PTS_Sugar-Specific_Components"/>
</dbReference>
<dbReference type="NCBIfam" id="TIGR00830">
    <property type="entry name" value="PTBA"/>
    <property type="match status" value="1"/>
</dbReference>
<feature type="transmembrane region" description="Helical" evidence="12">
    <location>
        <begin position="307"/>
        <end position="327"/>
    </location>
</feature>
<dbReference type="InterPro" id="IPR013013">
    <property type="entry name" value="PTS_EIIC_1"/>
</dbReference>
<feature type="domain" description="PTS EIIC type-1" evidence="15">
    <location>
        <begin position="111"/>
        <end position="470"/>
    </location>
</feature>
<dbReference type="Pfam" id="PF02378">
    <property type="entry name" value="PTS_EIIC"/>
    <property type="match status" value="1"/>
</dbReference>
<evidence type="ECO:0000256" key="12">
    <source>
        <dbReference type="SAM" id="Phobius"/>
    </source>
</evidence>
<feature type="active site" description="Phosphocysteine intermediate; for EIIB activity" evidence="11">
    <location>
        <position position="28"/>
    </location>
</feature>
<feature type="transmembrane region" description="Helical" evidence="12">
    <location>
        <begin position="254"/>
        <end position="272"/>
    </location>
</feature>
<dbReference type="GO" id="GO:0009401">
    <property type="term" value="P:phosphoenolpyruvate-dependent sugar phosphotransferase system"/>
    <property type="evidence" value="ECO:0007669"/>
    <property type="project" value="UniProtKB-KW"/>
</dbReference>
<evidence type="ECO:0000256" key="1">
    <source>
        <dbReference type="ARBA" id="ARBA00004651"/>
    </source>
</evidence>
<evidence type="ECO:0000259" key="15">
    <source>
        <dbReference type="PROSITE" id="PS51103"/>
    </source>
</evidence>
<evidence type="ECO:0000256" key="9">
    <source>
        <dbReference type="ARBA" id="ARBA00022989"/>
    </source>
</evidence>
<feature type="transmembrane region" description="Helical" evidence="12">
    <location>
        <begin position="154"/>
        <end position="174"/>
    </location>
</feature>
<feature type="transmembrane region" description="Helical" evidence="12">
    <location>
        <begin position="333"/>
        <end position="353"/>
    </location>
</feature>
<dbReference type="GO" id="GO:0015771">
    <property type="term" value="P:trehalose transport"/>
    <property type="evidence" value="ECO:0007669"/>
    <property type="project" value="TreeGrafter"/>
</dbReference>
<protein>
    <submittedName>
        <fullName evidence="16">PTS system beta-glucoside-specific IIA component, Glc family /PTS system beta-glucoside-specific IIB component, Glc family /PTS system beta-glucoside-specific IIC component, Glc family</fullName>
    </submittedName>
</protein>
<evidence type="ECO:0000256" key="7">
    <source>
        <dbReference type="ARBA" id="ARBA00022692"/>
    </source>
</evidence>
<evidence type="ECO:0000256" key="4">
    <source>
        <dbReference type="ARBA" id="ARBA00022597"/>
    </source>
</evidence>
<dbReference type="PROSITE" id="PS51098">
    <property type="entry name" value="PTS_EIIB_TYPE_1"/>
    <property type="match status" value="1"/>
</dbReference>
<dbReference type="EMBL" id="FNHZ01000001">
    <property type="protein sequence ID" value="SDM57819.1"/>
    <property type="molecule type" value="Genomic_DNA"/>
</dbReference>
<keyword evidence="2" id="KW-0813">Transport</keyword>
<dbReference type="SUPFAM" id="SSF55604">
    <property type="entry name" value="Glucose permease domain IIB"/>
    <property type="match status" value="1"/>
</dbReference>
<dbReference type="GO" id="GO:0005886">
    <property type="term" value="C:plasma membrane"/>
    <property type="evidence" value="ECO:0007669"/>
    <property type="project" value="UniProtKB-SubCell"/>
</dbReference>
<keyword evidence="3" id="KW-1003">Cell membrane</keyword>
<dbReference type="Pfam" id="PF00358">
    <property type="entry name" value="PTS_EIIA_1"/>
    <property type="match status" value="1"/>
</dbReference>
<feature type="transmembrane region" description="Helical" evidence="12">
    <location>
        <begin position="109"/>
        <end position="142"/>
    </location>
</feature>
<sequence length="625" mass="65728">MASKYDGLARIIIQNVGGKSNIANVTHCVTRLRFTLKDVSKANTDILKDTDGIVTVLNSGGQYQVVIGNHVPDVYKTVVEVGHLESLATAEAEDDPDAPKQKVNPFNAFIGIITGCFTPFLGVLCAMGIIKGVLALLAAIGVLASDGTDATYNILYSLGDSAFYFLPPIIGYTAAKKFKMPEIEGLLLGCAIIYPYLSTTSGYAIDSLFGIPVTMPSSGNYTSSIIPIICGVAFAAWIRKYIAKIIPDVIKTFFVPLITLFIAFVMTIYVIGPVSALLADWIGAAFNAIAGFNNIIYGLFVGFFWQILVMFGLHWALVPVAMVAINAGQPDTILAAMFATTFAQTGACIGIWIKTKDKKIKGLAPAAIISGVCGVTEPAIYGLTLPKKAPFFRTCAIAGIGGAVLIASGVRAYTMAGMGVFGYTAFITHSNATNGMIIAIIVSVAAIVLGAISELIFYKDSAPKAPAKKVETGSAKGEVVAAPIKGEIKDLSEAPDEAFASGALGKGLVIVPTEGKLYAPADGEITVFFPSGHAIGMKTANGAEILIHVGMDTVKLDGKGFTTKAKQGDKVKKGDLLLEFDIATIQEAGYKIDTPVIISNSDEYADIIPTDAKNSEVGADLITLL</sequence>
<dbReference type="Gene3D" id="3.30.1360.60">
    <property type="entry name" value="Glucose permease domain IIB"/>
    <property type="match status" value="1"/>
</dbReference>
<comment type="subcellular location">
    <subcellularLocation>
        <location evidence="1">Cell membrane</location>
        <topology evidence="1">Multi-pass membrane protein</topology>
    </subcellularLocation>
</comment>
<organism evidence="16 17">
    <name type="scientific">Lachnospira pectinoschiza</name>
    <dbReference type="NCBI Taxonomy" id="28052"/>
    <lineage>
        <taxon>Bacteria</taxon>
        <taxon>Bacillati</taxon>
        <taxon>Bacillota</taxon>
        <taxon>Clostridia</taxon>
        <taxon>Lachnospirales</taxon>
        <taxon>Lachnospiraceae</taxon>
        <taxon>Lachnospira</taxon>
    </lineage>
</organism>
<keyword evidence="7 12" id="KW-0812">Transmembrane</keyword>
<dbReference type="Proteomes" id="UP000187651">
    <property type="component" value="Unassembled WGS sequence"/>
</dbReference>
<evidence type="ECO:0000256" key="6">
    <source>
        <dbReference type="ARBA" id="ARBA00022683"/>
    </source>
</evidence>
<gene>
    <name evidence="16" type="ORF">SAMN05216544_0714</name>
</gene>
<evidence type="ECO:0000256" key="8">
    <source>
        <dbReference type="ARBA" id="ARBA00022777"/>
    </source>
</evidence>
<accession>A0A1G9UD23</accession>
<feature type="domain" description="PTS EIIA type-1" evidence="13">
    <location>
        <begin position="496"/>
        <end position="600"/>
    </location>
</feature>
<keyword evidence="9 12" id="KW-1133">Transmembrane helix</keyword>
<proteinExistence type="predicted"/>
<keyword evidence="8" id="KW-0418">Kinase</keyword>
<dbReference type="InterPro" id="IPR001127">
    <property type="entry name" value="PTS_EIIA_1_perm"/>
</dbReference>
<dbReference type="PROSITE" id="PS51103">
    <property type="entry name" value="PTS_EIIC_TYPE_1"/>
    <property type="match status" value="1"/>
</dbReference>
<keyword evidence="17" id="KW-1185">Reference proteome</keyword>
<feature type="domain" description="PTS EIIB type-1" evidence="14">
    <location>
        <begin position="6"/>
        <end position="88"/>
    </location>
</feature>
<dbReference type="PROSITE" id="PS00371">
    <property type="entry name" value="PTS_EIIA_TYPE_1_HIS"/>
    <property type="match status" value="1"/>
</dbReference>
<dbReference type="InterPro" id="IPR011297">
    <property type="entry name" value="PTS_IIABC_b_glu"/>
</dbReference>
<feature type="transmembrane region" description="Helical" evidence="12">
    <location>
        <begin position="436"/>
        <end position="458"/>
    </location>
</feature>
<dbReference type="InterPro" id="IPR003352">
    <property type="entry name" value="PTS_EIIC"/>
</dbReference>
<dbReference type="GO" id="GO:0016301">
    <property type="term" value="F:kinase activity"/>
    <property type="evidence" value="ECO:0007669"/>
    <property type="project" value="UniProtKB-KW"/>
</dbReference>